<name>A0A496PGM7_9MICC</name>
<proteinExistence type="predicted"/>
<feature type="transmembrane region" description="Helical" evidence="1">
    <location>
        <begin position="30"/>
        <end position="54"/>
    </location>
</feature>
<evidence type="ECO:0000313" key="2">
    <source>
        <dbReference type="EMBL" id="RKW69627.1"/>
    </source>
</evidence>
<protein>
    <submittedName>
        <fullName evidence="2">DUF475 domain-containing protein</fullName>
    </submittedName>
</protein>
<keyword evidence="1" id="KW-0472">Membrane</keyword>
<dbReference type="Proteomes" id="UP000273119">
    <property type="component" value="Unassembled WGS sequence"/>
</dbReference>
<dbReference type="Pfam" id="PF04332">
    <property type="entry name" value="DUF475"/>
    <property type="match status" value="1"/>
</dbReference>
<reference evidence="2 3" key="1">
    <citation type="submission" date="2018-07" db="EMBL/GenBank/DDBJ databases">
        <title>Arthrobacter sp. nov., isolated from raw cow's milk with high bacterial count.</title>
        <authorList>
            <person name="Hahne J."/>
            <person name="Isele D."/>
            <person name="Lipski A."/>
        </authorList>
    </citation>
    <scope>NUCLEOTIDE SEQUENCE [LARGE SCALE GENOMIC DNA]</scope>
    <source>
        <strain evidence="2 3">JZ R-183</strain>
    </source>
</reference>
<feature type="transmembrane region" description="Helical" evidence="1">
    <location>
        <begin position="233"/>
        <end position="252"/>
    </location>
</feature>
<keyword evidence="1" id="KW-0812">Transmembrane</keyword>
<feature type="transmembrane region" description="Helical" evidence="1">
    <location>
        <begin position="113"/>
        <end position="140"/>
    </location>
</feature>
<dbReference type="InterPro" id="IPR007427">
    <property type="entry name" value="DUF475"/>
</dbReference>
<organism evidence="2 3">
    <name type="scientific">Galactobacter caseinivorans</name>
    <dbReference type="NCBI Taxonomy" id="2676123"/>
    <lineage>
        <taxon>Bacteria</taxon>
        <taxon>Bacillati</taxon>
        <taxon>Actinomycetota</taxon>
        <taxon>Actinomycetes</taxon>
        <taxon>Micrococcales</taxon>
        <taxon>Micrococcaceae</taxon>
        <taxon>Galactobacter</taxon>
    </lineage>
</organism>
<feature type="transmembrane region" description="Helical" evidence="1">
    <location>
        <begin position="192"/>
        <end position="212"/>
    </location>
</feature>
<feature type="transmembrane region" description="Helical" evidence="1">
    <location>
        <begin position="309"/>
        <end position="327"/>
    </location>
</feature>
<dbReference type="RefSeq" id="WP_121485957.1">
    <property type="nucleotide sequence ID" value="NZ_QQXL01000008.1"/>
</dbReference>
<feature type="transmembrane region" description="Helical" evidence="1">
    <location>
        <begin position="264"/>
        <end position="288"/>
    </location>
</feature>
<accession>A0A496PGM7</accession>
<gene>
    <name evidence="2" type="ORF">DWQ67_12640</name>
</gene>
<comment type="caution">
    <text evidence="2">The sequence shown here is derived from an EMBL/GenBank/DDBJ whole genome shotgun (WGS) entry which is preliminary data.</text>
</comment>
<keyword evidence="1" id="KW-1133">Transmembrane helix</keyword>
<evidence type="ECO:0000313" key="3">
    <source>
        <dbReference type="Proteomes" id="UP000273119"/>
    </source>
</evidence>
<evidence type="ECO:0000256" key="1">
    <source>
        <dbReference type="SAM" id="Phobius"/>
    </source>
</evidence>
<dbReference type="NCBIfam" id="NF010613">
    <property type="entry name" value="PRK14013.1-3"/>
    <property type="match status" value="1"/>
</dbReference>
<feature type="transmembrane region" description="Helical" evidence="1">
    <location>
        <begin position="333"/>
        <end position="351"/>
    </location>
</feature>
<feature type="transmembrane region" description="Helical" evidence="1">
    <location>
        <begin position="161"/>
        <end position="180"/>
    </location>
</feature>
<dbReference type="AlphaFoldDB" id="A0A496PGM7"/>
<feature type="transmembrane region" description="Helical" evidence="1">
    <location>
        <begin position="66"/>
        <end position="93"/>
    </location>
</feature>
<sequence>MQLLKFFRVDLAITFACLVVAYFYGSWEVVIITLMLILLEIVFSFDNAAVNAKYLMKMSPFWRKMFLTVGILIAVFGMRLVFPFVIVSVAGSINPVEAWNLAMARGDVNTPGTYGYILNSAHSTIAAFGGMFLLMLFLDFVFDTKREVAWLTWIERPLQKIGRISAIAVAFALLALIAVGELFADDAHRHDVYLAGIFGIVVFLAVNGLATFMEEAQERREEEMEAKSAEALATGRTMLLTGQAAFSMFMFLEVLDASFSFDGVLGAFAVTTDPIIIAMGLGVGALFVRSMTVYLVDHNALSNFRYMEHGAHWAIGVLAVMLLVTVKFEIPEIVIGMAGIVLITASIMWSIRANKREAAHAAIA</sequence>
<dbReference type="PANTHER" id="PTHR30238">
    <property type="entry name" value="MEMBRANE BOUND PREDICTED REDOX MODULATOR"/>
    <property type="match status" value="1"/>
</dbReference>
<dbReference type="EMBL" id="QQXL01000008">
    <property type="protein sequence ID" value="RKW69627.1"/>
    <property type="molecule type" value="Genomic_DNA"/>
</dbReference>
<dbReference type="PANTHER" id="PTHR30238:SF4">
    <property type="entry name" value="SLL1022 PROTEIN"/>
    <property type="match status" value="1"/>
</dbReference>
<keyword evidence="3" id="KW-1185">Reference proteome</keyword>